<evidence type="ECO:0000256" key="6">
    <source>
        <dbReference type="ARBA" id="ARBA00022691"/>
    </source>
</evidence>
<gene>
    <name evidence="12" type="primary">NSD2_2</name>
    <name evidence="12" type="ORF">AVEN_212740_1</name>
</gene>
<comment type="caution">
    <text evidence="12">The sequence shown here is derived from an EMBL/GenBank/DDBJ whole genome shotgun (WGS) entry which is preliminary data.</text>
</comment>
<dbReference type="SMART" id="SM00249">
    <property type="entry name" value="PHD"/>
    <property type="match status" value="2"/>
</dbReference>
<dbReference type="Gene3D" id="3.30.40.10">
    <property type="entry name" value="Zinc/RING finger domain, C3HC4 (zinc finger)"/>
    <property type="match status" value="2"/>
</dbReference>
<evidence type="ECO:0000256" key="10">
    <source>
        <dbReference type="ARBA" id="ARBA00023242"/>
    </source>
</evidence>
<keyword evidence="6" id="KW-0949">S-adenosyl-L-methionine</keyword>
<keyword evidence="9" id="KW-0862">Zinc</keyword>
<dbReference type="InterPro" id="IPR055198">
    <property type="entry name" value="NSD_PHD"/>
</dbReference>
<dbReference type="SUPFAM" id="SSF57903">
    <property type="entry name" value="FYVE/PHD zinc finger"/>
    <property type="match status" value="1"/>
</dbReference>
<dbReference type="GO" id="GO:0032259">
    <property type="term" value="P:methylation"/>
    <property type="evidence" value="ECO:0007669"/>
    <property type="project" value="UniProtKB-KW"/>
</dbReference>
<accession>A0A4Y2GZZ9</accession>
<keyword evidence="5 12" id="KW-0808">Transferase</keyword>
<evidence type="ECO:0000259" key="11">
    <source>
        <dbReference type="SMART" id="SM00249"/>
    </source>
</evidence>
<dbReference type="InterPro" id="IPR059153">
    <property type="entry name" value="NSD_PHD-1st"/>
</dbReference>
<evidence type="ECO:0000256" key="8">
    <source>
        <dbReference type="ARBA" id="ARBA00022771"/>
    </source>
</evidence>
<keyword evidence="8" id="KW-0863">Zinc-finger</keyword>
<evidence type="ECO:0000256" key="4">
    <source>
        <dbReference type="ARBA" id="ARBA00022603"/>
    </source>
</evidence>
<keyword evidence="4 12" id="KW-0489">Methyltransferase</keyword>
<dbReference type="AlphaFoldDB" id="A0A4Y2GZZ9"/>
<dbReference type="InterPro" id="IPR001965">
    <property type="entry name" value="Znf_PHD"/>
</dbReference>
<dbReference type="InterPro" id="IPR011011">
    <property type="entry name" value="Znf_FYVE_PHD"/>
</dbReference>
<organism evidence="12 13">
    <name type="scientific">Araneus ventricosus</name>
    <name type="common">Orbweaver spider</name>
    <name type="synonym">Epeira ventricosa</name>
    <dbReference type="NCBI Taxonomy" id="182803"/>
    <lineage>
        <taxon>Eukaryota</taxon>
        <taxon>Metazoa</taxon>
        <taxon>Ecdysozoa</taxon>
        <taxon>Arthropoda</taxon>
        <taxon>Chelicerata</taxon>
        <taxon>Arachnida</taxon>
        <taxon>Araneae</taxon>
        <taxon>Araneomorphae</taxon>
        <taxon>Entelegynae</taxon>
        <taxon>Araneoidea</taxon>
        <taxon>Araneidae</taxon>
        <taxon>Araneus</taxon>
    </lineage>
</organism>
<dbReference type="GO" id="GO:0008270">
    <property type="term" value="F:zinc ion binding"/>
    <property type="evidence" value="ECO:0007669"/>
    <property type="project" value="UniProtKB-KW"/>
</dbReference>
<name>A0A4Y2GZZ9_ARAVE</name>
<dbReference type="EMBL" id="BGPR01001636">
    <property type="protein sequence ID" value="GBM58479.1"/>
    <property type="molecule type" value="Genomic_DNA"/>
</dbReference>
<dbReference type="GO" id="GO:0008168">
    <property type="term" value="F:methyltransferase activity"/>
    <property type="evidence" value="ECO:0007669"/>
    <property type="project" value="UniProtKB-KW"/>
</dbReference>
<dbReference type="GO" id="GO:0005634">
    <property type="term" value="C:nucleus"/>
    <property type="evidence" value="ECO:0007669"/>
    <property type="project" value="UniProtKB-SubCell"/>
</dbReference>
<dbReference type="InterPro" id="IPR013083">
    <property type="entry name" value="Znf_RING/FYVE/PHD"/>
</dbReference>
<evidence type="ECO:0000256" key="5">
    <source>
        <dbReference type="ARBA" id="ARBA00022679"/>
    </source>
</evidence>
<keyword evidence="10" id="KW-0539">Nucleus</keyword>
<evidence type="ECO:0000313" key="13">
    <source>
        <dbReference type="Proteomes" id="UP000499080"/>
    </source>
</evidence>
<dbReference type="InterPro" id="IPR050777">
    <property type="entry name" value="SET2_Histone-Lys_MeTrsfase"/>
</dbReference>
<feature type="domain" description="Zinc finger PHD-type" evidence="11">
    <location>
        <begin position="98"/>
        <end position="139"/>
    </location>
</feature>
<reference evidence="12 13" key="1">
    <citation type="journal article" date="2019" name="Sci. Rep.">
        <title>Orb-weaving spider Araneus ventricosus genome elucidates the spidroin gene catalogue.</title>
        <authorList>
            <person name="Kono N."/>
            <person name="Nakamura H."/>
            <person name="Ohtoshi R."/>
            <person name="Moran D.A.P."/>
            <person name="Shinohara A."/>
            <person name="Yoshida Y."/>
            <person name="Fujiwara M."/>
            <person name="Mori M."/>
            <person name="Tomita M."/>
            <person name="Arakawa K."/>
        </authorList>
    </citation>
    <scope>NUCLEOTIDE SEQUENCE [LARGE SCALE GENOMIC DNA]</scope>
</reference>
<evidence type="ECO:0000313" key="12">
    <source>
        <dbReference type="EMBL" id="GBM58479.1"/>
    </source>
</evidence>
<evidence type="ECO:0000256" key="7">
    <source>
        <dbReference type="ARBA" id="ARBA00022723"/>
    </source>
</evidence>
<sequence>MHALYSRIIAGDSELRNCQIPVLIRRCNSRATCAVISTHITIILESLQKPGDDTLGDLKFLGYFQLGIAVLCNGSSDTFDKSAHCSKRIRMSDDSSEVCDVCNKNNADFPCTGVCTKFFHMECLGITKVPENFKCPKCSSGLYSCFACQKSNGVMKECSNSKCSKYYHAECLVQYECANKDKNICPLHTCVTCYRENPRNIMSHKG</sequence>
<evidence type="ECO:0000256" key="3">
    <source>
        <dbReference type="ARBA" id="ARBA00022454"/>
    </source>
</evidence>
<keyword evidence="13" id="KW-1185">Reference proteome</keyword>
<protein>
    <submittedName>
        <fullName evidence="12">Histone-lysine N-methyltransferase NSD2</fullName>
    </submittedName>
</protein>
<dbReference type="Pfam" id="PF23011">
    <property type="entry name" value="PHD-1st_NSD"/>
    <property type="match status" value="1"/>
</dbReference>
<proteinExistence type="predicted"/>
<evidence type="ECO:0000256" key="2">
    <source>
        <dbReference type="ARBA" id="ARBA00004286"/>
    </source>
</evidence>
<dbReference type="Pfam" id="PF22908">
    <property type="entry name" value="PHD_NSD"/>
    <property type="match status" value="1"/>
</dbReference>
<keyword evidence="7" id="KW-0479">Metal-binding</keyword>
<evidence type="ECO:0000256" key="9">
    <source>
        <dbReference type="ARBA" id="ARBA00022833"/>
    </source>
</evidence>
<keyword evidence="3" id="KW-0158">Chromosome</keyword>
<dbReference type="Proteomes" id="UP000499080">
    <property type="component" value="Unassembled WGS sequence"/>
</dbReference>
<dbReference type="PANTHER" id="PTHR22884">
    <property type="entry name" value="SET DOMAIN PROTEINS"/>
    <property type="match status" value="1"/>
</dbReference>
<evidence type="ECO:0000256" key="1">
    <source>
        <dbReference type="ARBA" id="ARBA00004123"/>
    </source>
</evidence>
<feature type="domain" description="Zinc finger PHD-type" evidence="11">
    <location>
        <begin position="144"/>
        <end position="189"/>
    </location>
</feature>
<dbReference type="GO" id="GO:0005694">
    <property type="term" value="C:chromosome"/>
    <property type="evidence" value="ECO:0007669"/>
    <property type="project" value="UniProtKB-SubCell"/>
</dbReference>
<comment type="subcellular location">
    <subcellularLocation>
        <location evidence="2">Chromosome</location>
    </subcellularLocation>
    <subcellularLocation>
        <location evidence="1">Nucleus</location>
    </subcellularLocation>
</comment>